<evidence type="ECO:0000256" key="1">
    <source>
        <dbReference type="SAM" id="MobiDB-lite"/>
    </source>
</evidence>
<keyword evidence="3" id="KW-1185">Reference proteome</keyword>
<dbReference type="EMBL" id="RFFM01000001">
    <property type="protein sequence ID" value="RMH91590.1"/>
    <property type="molecule type" value="Genomic_DNA"/>
</dbReference>
<evidence type="ECO:0000313" key="3">
    <source>
        <dbReference type="Proteomes" id="UP000269774"/>
    </source>
</evidence>
<protein>
    <submittedName>
        <fullName evidence="2">Uncharacterized protein</fullName>
    </submittedName>
</protein>
<proteinExistence type="predicted"/>
<dbReference type="OrthoDB" id="5406083at2"/>
<dbReference type="RefSeq" id="WP_122163562.1">
    <property type="nucleotide sequence ID" value="NZ_JAMOIB010000003.1"/>
</dbReference>
<comment type="caution">
    <text evidence="2">The sequence shown here is derived from an EMBL/GenBank/DDBJ whole genome shotgun (WGS) entry which is preliminary data.</text>
</comment>
<dbReference type="Proteomes" id="UP000269774">
    <property type="component" value="Unassembled WGS sequence"/>
</dbReference>
<organism evidence="2 3">
    <name type="scientific">Stutzerimonas zhaodongensis</name>
    <dbReference type="NCBI Taxonomy" id="1176257"/>
    <lineage>
        <taxon>Bacteria</taxon>
        <taxon>Pseudomonadati</taxon>
        <taxon>Pseudomonadota</taxon>
        <taxon>Gammaproteobacteria</taxon>
        <taxon>Pseudomonadales</taxon>
        <taxon>Pseudomonadaceae</taxon>
        <taxon>Stutzerimonas</taxon>
    </lineage>
</organism>
<feature type="region of interest" description="Disordered" evidence="1">
    <location>
        <begin position="75"/>
        <end position="106"/>
    </location>
</feature>
<feature type="compositionally biased region" description="Polar residues" evidence="1">
    <location>
        <begin position="97"/>
        <end position="106"/>
    </location>
</feature>
<dbReference type="AlphaFoldDB" id="A0A3M2HVA7"/>
<feature type="compositionally biased region" description="Basic and acidic residues" evidence="1">
    <location>
        <begin position="75"/>
        <end position="89"/>
    </location>
</feature>
<reference evidence="2 3" key="1">
    <citation type="submission" date="2018-10" db="EMBL/GenBank/DDBJ databases">
        <title>Pseudomonas zhaodongensis NEAU-ST5-21(T) genome.</title>
        <authorList>
            <person name="Peng J."/>
            <person name="Liu Z.-P."/>
        </authorList>
    </citation>
    <scope>NUCLEOTIDE SEQUENCE [LARGE SCALE GENOMIC DNA]</scope>
    <source>
        <strain evidence="2 3">NEAU-ST5-21</strain>
    </source>
</reference>
<name>A0A3M2HVA7_9GAMM</name>
<gene>
    <name evidence="2" type="ORF">EA797_02245</name>
</gene>
<sequence length="106" mass="12322">MATISSHSLSPIQPLAQRLFPDALELFYEVPLSQSMPRTPPHRWQTYTLAVRAQIILQGEQRTWVFPAPSPTDVLRYDPDQHDEPDFRKTKQPFWANEQTHPDSQP</sequence>
<accession>A0A3M2HVA7</accession>
<evidence type="ECO:0000313" key="2">
    <source>
        <dbReference type="EMBL" id="RMH91590.1"/>
    </source>
</evidence>